<feature type="region of interest" description="Disordered" evidence="1">
    <location>
        <begin position="1"/>
        <end position="33"/>
    </location>
</feature>
<reference evidence="2" key="1">
    <citation type="submission" date="2014-09" db="EMBL/GenBank/DDBJ databases">
        <authorList>
            <person name="Magalhaes I.L.F."/>
            <person name="Oliveira U."/>
            <person name="Santos F.R."/>
            <person name="Vidigal T.H.D.A."/>
            <person name="Brescovit A.D."/>
            <person name="Santos A.J."/>
        </authorList>
    </citation>
    <scope>NUCLEOTIDE SEQUENCE</scope>
    <source>
        <tissue evidence="2">Shoot tissue taken approximately 20 cm above the soil surface</tissue>
    </source>
</reference>
<reference evidence="2" key="2">
    <citation type="journal article" date="2015" name="Data Brief">
        <title>Shoot transcriptome of the giant reed, Arundo donax.</title>
        <authorList>
            <person name="Barrero R.A."/>
            <person name="Guerrero F.D."/>
            <person name="Moolhuijzen P."/>
            <person name="Goolsby J.A."/>
            <person name="Tidwell J."/>
            <person name="Bellgard S.E."/>
            <person name="Bellgard M.I."/>
        </authorList>
    </citation>
    <scope>NUCLEOTIDE SEQUENCE</scope>
    <source>
        <tissue evidence="2">Shoot tissue taken approximately 20 cm above the soil surface</tissue>
    </source>
</reference>
<accession>A0A0A9GI93</accession>
<organism evidence="2">
    <name type="scientific">Arundo donax</name>
    <name type="common">Giant reed</name>
    <name type="synonym">Donax arundinaceus</name>
    <dbReference type="NCBI Taxonomy" id="35708"/>
    <lineage>
        <taxon>Eukaryota</taxon>
        <taxon>Viridiplantae</taxon>
        <taxon>Streptophyta</taxon>
        <taxon>Embryophyta</taxon>
        <taxon>Tracheophyta</taxon>
        <taxon>Spermatophyta</taxon>
        <taxon>Magnoliopsida</taxon>
        <taxon>Liliopsida</taxon>
        <taxon>Poales</taxon>
        <taxon>Poaceae</taxon>
        <taxon>PACMAD clade</taxon>
        <taxon>Arundinoideae</taxon>
        <taxon>Arundineae</taxon>
        <taxon>Arundo</taxon>
    </lineage>
</organism>
<evidence type="ECO:0000313" key="2">
    <source>
        <dbReference type="EMBL" id="JAE23104.1"/>
    </source>
</evidence>
<proteinExistence type="predicted"/>
<name>A0A0A9GI93_ARUDO</name>
<dbReference type="AlphaFoldDB" id="A0A0A9GI93"/>
<evidence type="ECO:0000256" key="1">
    <source>
        <dbReference type="SAM" id="MobiDB-lite"/>
    </source>
</evidence>
<sequence length="33" mass="3721">MKPSSSCKPLQSVKLEQVMSKTNERFAGTSRKH</sequence>
<protein>
    <submittedName>
        <fullName evidence="2">Uncharacterized protein</fullName>
    </submittedName>
</protein>
<dbReference type="EMBL" id="GBRH01174792">
    <property type="protein sequence ID" value="JAE23104.1"/>
    <property type="molecule type" value="Transcribed_RNA"/>
</dbReference>